<evidence type="ECO:0000313" key="10">
    <source>
        <dbReference type="EMBL" id="KAF0703802.1"/>
    </source>
</evidence>
<feature type="domain" description="Reverse transcriptase/retrotransposon-derived protein RNase H-like" evidence="8">
    <location>
        <begin position="272"/>
        <end position="372"/>
    </location>
</feature>
<evidence type="ECO:0000259" key="8">
    <source>
        <dbReference type="Pfam" id="PF17919"/>
    </source>
</evidence>
<dbReference type="Pfam" id="PF17919">
    <property type="entry name" value="RT_RNaseH_2"/>
    <property type="match status" value="1"/>
</dbReference>
<feature type="domain" description="Reverse transcriptase" evidence="7">
    <location>
        <begin position="166"/>
        <end position="269"/>
    </location>
</feature>
<sequence length="555" mass="63770">MSPVTFLNQKKNENIINLAKEKFQDRRLGQAYRNEINYDTSNNSLNVIINKSKAENKVNGVAHLLKTVGTIKFNINPDLSIEQKEKLHTLLARHIDCFASGPMDLGAIDIGDVPIPTVSNDPVSLPPFRLSLSSKKELQRQVDEFLEAGLIVSSNSAYASPAFLVDKTDGSKRMVIEYRAINKLIPHQNFPIPHIQTIFDCLEGSVFFNVMDMQNGFLNILLGKNDRHNLAFITSFGLYEWTRYPFGYKNSPRQFSKAVAENLSGLLDTIKWTNEHQSVFEDFKIKLTSPPLLRNFNPKLNIIIWTDASKIGIAGTLLQEDYEDETLLPVAYVSRRISSTEENYSAIELELLAIVYVVEQFRMYTYGKYIEIWTDHAPLRYLENIKSFSTRIQRLKNKLVDYDYVIKYRKGLLNQVCDAMSRYPVEISSSVNEQVVGESMLSVAQIRQVNMQILQANDTFLSNIIQSISNPELTSHVWVRKSKNYFFNKEKVLLYKGSIKNASRDVVVLPKVLVRDTLLNFHDHPFSTHLGVEKTYKKISERYYWPGMYKEIKSM</sequence>
<keyword evidence="6" id="KW-0511">Multifunctional enzyme</keyword>
<dbReference type="PANTHER" id="PTHR37984:SF5">
    <property type="entry name" value="PROTEIN NYNRIN-LIKE"/>
    <property type="match status" value="1"/>
</dbReference>
<dbReference type="Gene3D" id="1.10.340.70">
    <property type="match status" value="1"/>
</dbReference>
<dbReference type="GO" id="GO:0003964">
    <property type="term" value="F:RNA-directed DNA polymerase activity"/>
    <property type="evidence" value="ECO:0007669"/>
    <property type="project" value="UniProtKB-KW"/>
</dbReference>
<dbReference type="InterPro" id="IPR043502">
    <property type="entry name" value="DNA/RNA_pol_sf"/>
</dbReference>
<protein>
    <recommendedName>
        <fullName evidence="1">RNA-directed DNA polymerase</fullName>
        <ecNumber evidence="1">2.7.7.49</ecNumber>
    </recommendedName>
</protein>
<feature type="domain" description="Integrase zinc-binding" evidence="9">
    <location>
        <begin position="510"/>
        <end position="554"/>
    </location>
</feature>
<keyword evidence="4" id="KW-0378">Hydrolase</keyword>
<dbReference type="EC" id="2.7.7.49" evidence="1"/>
<evidence type="ECO:0000256" key="5">
    <source>
        <dbReference type="ARBA" id="ARBA00022918"/>
    </source>
</evidence>
<evidence type="ECO:0000259" key="7">
    <source>
        <dbReference type="Pfam" id="PF00078"/>
    </source>
</evidence>
<organism evidence="10 11">
    <name type="scientific">Aphis craccivora</name>
    <name type="common">Cowpea aphid</name>
    <dbReference type="NCBI Taxonomy" id="307492"/>
    <lineage>
        <taxon>Eukaryota</taxon>
        <taxon>Metazoa</taxon>
        <taxon>Ecdysozoa</taxon>
        <taxon>Arthropoda</taxon>
        <taxon>Hexapoda</taxon>
        <taxon>Insecta</taxon>
        <taxon>Pterygota</taxon>
        <taxon>Neoptera</taxon>
        <taxon>Paraneoptera</taxon>
        <taxon>Hemiptera</taxon>
        <taxon>Sternorrhyncha</taxon>
        <taxon>Aphidomorpha</taxon>
        <taxon>Aphidoidea</taxon>
        <taxon>Aphididae</taxon>
        <taxon>Aphidini</taxon>
        <taxon>Aphis</taxon>
        <taxon>Aphis</taxon>
    </lineage>
</organism>
<feature type="non-terminal residue" evidence="10">
    <location>
        <position position="555"/>
    </location>
</feature>
<keyword evidence="2" id="KW-0808">Transferase</keyword>
<dbReference type="CDD" id="cd09274">
    <property type="entry name" value="RNase_HI_RT_Ty3"/>
    <property type="match status" value="1"/>
</dbReference>
<dbReference type="InterPro" id="IPR043128">
    <property type="entry name" value="Rev_trsase/Diguanyl_cyclase"/>
</dbReference>
<dbReference type="SUPFAM" id="SSF56672">
    <property type="entry name" value="DNA/RNA polymerases"/>
    <property type="match status" value="1"/>
</dbReference>
<comment type="caution">
    <text evidence="10">The sequence shown here is derived from an EMBL/GenBank/DDBJ whole genome shotgun (WGS) entry which is preliminary data.</text>
</comment>
<evidence type="ECO:0000259" key="9">
    <source>
        <dbReference type="Pfam" id="PF17921"/>
    </source>
</evidence>
<keyword evidence="2" id="KW-0548">Nucleotidyltransferase</keyword>
<dbReference type="PANTHER" id="PTHR37984">
    <property type="entry name" value="PROTEIN CBG26694"/>
    <property type="match status" value="1"/>
</dbReference>
<dbReference type="InterPro" id="IPR050951">
    <property type="entry name" value="Retrovirus_Pol_polyprotein"/>
</dbReference>
<dbReference type="AlphaFoldDB" id="A0A6G0VPV8"/>
<evidence type="ECO:0000256" key="4">
    <source>
        <dbReference type="ARBA" id="ARBA00022759"/>
    </source>
</evidence>
<dbReference type="EMBL" id="VUJU01013750">
    <property type="protein sequence ID" value="KAF0703802.1"/>
    <property type="molecule type" value="Genomic_DNA"/>
</dbReference>
<dbReference type="InterPro" id="IPR041588">
    <property type="entry name" value="Integrase_H2C2"/>
</dbReference>
<keyword evidence="4" id="KW-0255">Endonuclease</keyword>
<accession>A0A6G0VPV8</accession>
<dbReference type="FunFam" id="1.10.340.70:FF:000001">
    <property type="entry name" value="Retrovirus-related Pol polyprotein from transposon gypsy-like Protein"/>
    <property type="match status" value="1"/>
</dbReference>
<dbReference type="InterPro" id="IPR000477">
    <property type="entry name" value="RT_dom"/>
</dbReference>
<dbReference type="Proteomes" id="UP000478052">
    <property type="component" value="Unassembled WGS sequence"/>
</dbReference>
<keyword evidence="11" id="KW-1185">Reference proteome</keyword>
<evidence type="ECO:0000256" key="3">
    <source>
        <dbReference type="ARBA" id="ARBA00022722"/>
    </source>
</evidence>
<dbReference type="Pfam" id="PF17921">
    <property type="entry name" value="Integrase_H2C2"/>
    <property type="match status" value="1"/>
</dbReference>
<dbReference type="GO" id="GO:0004519">
    <property type="term" value="F:endonuclease activity"/>
    <property type="evidence" value="ECO:0007669"/>
    <property type="project" value="UniProtKB-KW"/>
</dbReference>
<dbReference type="Gene3D" id="3.10.10.10">
    <property type="entry name" value="HIV Type 1 Reverse Transcriptase, subunit A, domain 1"/>
    <property type="match status" value="1"/>
</dbReference>
<name>A0A6G0VPV8_APHCR</name>
<keyword evidence="5" id="KW-0695">RNA-directed DNA polymerase</keyword>
<dbReference type="Gene3D" id="3.10.20.370">
    <property type="match status" value="1"/>
</dbReference>
<evidence type="ECO:0000256" key="6">
    <source>
        <dbReference type="ARBA" id="ARBA00023268"/>
    </source>
</evidence>
<dbReference type="Gene3D" id="3.30.70.270">
    <property type="match status" value="1"/>
</dbReference>
<evidence type="ECO:0000256" key="2">
    <source>
        <dbReference type="ARBA" id="ARBA00022695"/>
    </source>
</evidence>
<keyword evidence="3" id="KW-0540">Nuclease</keyword>
<evidence type="ECO:0000256" key="1">
    <source>
        <dbReference type="ARBA" id="ARBA00012493"/>
    </source>
</evidence>
<dbReference type="FunFam" id="3.10.20.370:FF:000001">
    <property type="entry name" value="Retrovirus-related Pol polyprotein from transposon 17.6-like protein"/>
    <property type="match status" value="1"/>
</dbReference>
<dbReference type="InterPro" id="IPR041577">
    <property type="entry name" value="RT_RNaseH_2"/>
</dbReference>
<dbReference type="CDD" id="cd01647">
    <property type="entry name" value="RT_LTR"/>
    <property type="match status" value="1"/>
</dbReference>
<evidence type="ECO:0000313" key="11">
    <source>
        <dbReference type="Proteomes" id="UP000478052"/>
    </source>
</evidence>
<gene>
    <name evidence="10" type="ORF">FWK35_00034789</name>
</gene>
<reference evidence="10 11" key="1">
    <citation type="submission" date="2019-08" db="EMBL/GenBank/DDBJ databases">
        <title>Whole genome of Aphis craccivora.</title>
        <authorList>
            <person name="Voronova N.V."/>
            <person name="Shulinski R.S."/>
            <person name="Bandarenka Y.V."/>
            <person name="Zhorov D.G."/>
            <person name="Warner D."/>
        </authorList>
    </citation>
    <scope>NUCLEOTIDE SEQUENCE [LARGE SCALE GENOMIC DNA]</scope>
    <source>
        <strain evidence="10">180601</strain>
        <tissue evidence="10">Whole Body</tissue>
    </source>
</reference>
<proteinExistence type="predicted"/>
<dbReference type="OrthoDB" id="420169at2759"/>
<dbReference type="Pfam" id="PF00078">
    <property type="entry name" value="RVT_1"/>
    <property type="match status" value="1"/>
</dbReference>